<sequence length="91" mass="9805">MGDWDGLNPLCTNPMPIINIHLNPVGHSGNAHLVRPRARSQQHLMHTGQVFGATDALEYGATIGATINAFFFQKEVAMQENPVGSTILPVA</sequence>
<dbReference type="EMBL" id="JTDB02000003">
    <property type="protein sequence ID" value="NLP62237.1"/>
    <property type="molecule type" value="Genomic_DNA"/>
</dbReference>
<organism evidence="1 2">
    <name type="scientific">Paraburkholderia sacchari</name>
    <dbReference type="NCBI Taxonomy" id="159450"/>
    <lineage>
        <taxon>Bacteria</taxon>
        <taxon>Pseudomonadati</taxon>
        <taxon>Pseudomonadota</taxon>
        <taxon>Betaproteobacteria</taxon>
        <taxon>Burkholderiales</taxon>
        <taxon>Burkholderiaceae</taxon>
        <taxon>Paraburkholderia</taxon>
    </lineage>
</organism>
<protein>
    <submittedName>
        <fullName evidence="1">Uncharacterized protein</fullName>
    </submittedName>
</protein>
<evidence type="ECO:0000313" key="1">
    <source>
        <dbReference type="EMBL" id="NLP62237.1"/>
    </source>
</evidence>
<dbReference type="Proteomes" id="UP000030460">
    <property type="component" value="Unassembled WGS sequence"/>
</dbReference>
<keyword evidence="2" id="KW-1185">Reference proteome</keyword>
<accession>A0A8T6ZAR5</accession>
<reference evidence="1" key="1">
    <citation type="journal article" date="2015" name="Genome Announc.">
        <title>Draft Genome Sequence of the Polyhydroxyalkanoate-Producing Bacterium Burkholderia sacchari LMG 19450 Isolated from Brazilian Sugarcane Plantation Soil.</title>
        <authorList>
            <person name="Alexandrino P.M."/>
            <person name="Mendonca T.T."/>
            <person name="Guaman Bautista L.P."/>
            <person name="Cherix J."/>
            <person name="Lozano-Sakalauskas G.C."/>
            <person name="Fujita A."/>
            <person name="Ramos Filho E."/>
            <person name="Long P."/>
            <person name="Padilla G."/>
            <person name="Taciro M.K."/>
            <person name="Gomez J.G."/>
            <person name="Silva L.F."/>
        </authorList>
    </citation>
    <scope>NUCLEOTIDE SEQUENCE</scope>
    <source>
        <strain evidence="1">LMG 19450</strain>
    </source>
</reference>
<dbReference type="AlphaFoldDB" id="A0A8T6ZAR5"/>
<dbReference type="RefSeq" id="WP_152617070.1">
    <property type="nucleotide sequence ID" value="NZ_CADFGF010000003.1"/>
</dbReference>
<name>A0A8T6ZAR5_9BURK</name>
<comment type="caution">
    <text evidence="1">The sequence shown here is derived from an EMBL/GenBank/DDBJ whole genome shotgun (WGS) entry which is preliminary data.</text>
</comment>
<evidence type="ECO:0000313" key="2">
    <source>
        <dbReference type="Proteomes" id="UP000030460"/>
    </source>
</evidence>
<reference evidence="1" key="2">
    <citation type="submission" date="2020-04" db="EMBL/GenBank/DDBJ databases">
        <authorList>
            <person name="Alexandrino P."/>
            <person name="Mendonca T."/>
            <person name="Guaman L."/>
            <person name="Cherix J."/>
            <person name="Lozano-Sakalauskas G."/>
            <person name="Fujita A."/>
            <person name="Filho E.R."/>
            <person name="Long P."/>
            <person name="Padilla G."/>
            <person name="Taciro M.K."/>
            <person name="Gomez J.G."/>
            <person name="Silva L.F."/>
            <person name="Torres M."/>
        </authorList>
    </citation>
    <scope>NUCLEOTIDE SEQUENCE</scope>
    <source>
        <strain evidence="1">LMG 19450</strain>
    </source>
</reference>
<proteinExistence type="predicted"/>
<gene>
    <name evidence="1" type="ORF">NH14_013840</name>
</gene>